<proteinExistence type="predicted"/>
<organism evidence="2 3">
    <name type="scientific">Candidatus Sherwoodlollariibacterium unditelluris</name>
    <dbReference type="NCBI Taxonomy" id="1974757"/>
    <lineage>
        <taxon>Bacteria</taxon>
        <taxon>Pseudomonadati</taxon>
        <taxon>Candidatus Omnitrophota</taxon>
        <taxon>Candidatus Sherwoodlollariibacterium</taxon>
    </lineage>
</organism>
<keyword evidence="1" id="KW-0472">Membrane</keyword>
<dbReference type="PANTHER" id="PTHR40278">
    <property type="entry name" value="DNA UTILIZATION PROTEIN HOFN"/>
    <property type="match status" value="1"/>
</dbReference>
<protein>
    <recommendedName>
        <fullName evidence="4">Fimbrial assembly protein</fullName>
    </recommendedName>
</protein>
<keyword evidence="1" id="KW-0812">Transmembrane</keyword>
<accession>A0A2G9YJX9</accession>
<dbReference type="AlphaFoldDB" id="A0A2G9YJX9"/>
<feature type="transmembrane region" description="Helical" evidence="1">
    <location>
        <begin position="35"/>
        <end position="59"/>
    </location>
</feature>
<dbReference type="PANTHER" id="PTHR40278:SF1">
    <property type="entry name" value="DNA UTILIZATION PROTEIN HOFN"/>
    <property type="match status" value="1"/>
</dbReference>
<comment type="caution">
    <text evidence="2">The sequence shown here is derived from an EMBL/GenBank/DDBJ whole genome shotgun (WGS) entry which is preliminary data.</text>
</comment>
<dbReference type="EMBL" id="PCRK01000157">
    <property type="protein sequence ID" value="PIP18831.1"/>
    <property type="molecule type" value="Genomic_DNA"/>
</dbReference>
<dbReference type="InterPro" id="IPR052534">
    <property type="entry name" value="Extracell_DNA_Util/SecSys_Comp"/>
</dbReference>
<dbReference type="InterPro" id="IPR007813">
    <property type="entry name" value="PilN"/>
</dbReference>
<evidence type="ECO:0000313" key="3">
    <source>
        <dbReference type="Proteomes" id="UP000231292"/>
    </source>
</evidence>
<keyword evidence="1" id="KW-1133">Transmembrane helix</keyword>
<evidence type="ECO:0008006" key="4">
    <source>
        <dbReference type="Google" id="ProtNLM"/>
    </source>
</evidence>
<dbReference type="Pfam" id="PF05137">
    <property type="entry name" value="PilN"/>
    <property type="match status" value="1"/>
</dbReference>
<dbReference type="Proteomes" id="UP000231292">
    <property type="component" value="Unassembled WGS sequence"/>
</dbReference>
<gene>
    <name evidence="2" type="ORF">COX41_06120</name>
</gene>
<evidence type="ECO:0000256" key="1">
    <source>
        <dbReference type="SAM" id="Phobius"/>
    </source>
</evidence>
<evidence type="ECO:0000313" key="2">
    <source>
        <dbReference type="EMBL" id="PIP18831.1"/>
    </source>
</evidence>
<name>A0A2G9YJX9_9BACT</name>
<sequence length="199" mass="21989">MIEINLLPEELRNRIIKPVKSATAGSGVKAGPRQLILIIPLVFAVLLIAHTVFIFLGIIQSVQLSSLKDRWGKLAPEKKALEDFNSEYTLLSGDSQEIQRLLNERIKWAEKLNKLSLALPPGVWFEAISASGKEFQLRGKVVSLSKEEVSLIRQLIDALKNDANFFKGFNTLELSAVEKGAIGGYEVSDFTLIGTLKGK</sequence>
<reference evidence="2 3" key="1">
    <citation type="submission" date="2017-09" db="EMBL/GenBank/DDBJ databases">
        <title>Depth-based differentiation of microbial function through sediment-hosted aquifers and enrichment of novel symbionts in the deep terrestrial subsurface.</title>
        <authorList>
            <person name="Probst A.J."/>
            <person name="Ladd B."/>
            <person name="Jarett J.K."/>
            <person name="Geller-Mcgrath D.E."/>
            <person name="Sieber C.M."/>
            <person name="Emerson J.B."/>
            <person name="Anantharaman K."/>
            <person name="Thomas B.C."/>
            <person name="Malmstrom R."/>
            <person name="Stieglmeier M."/>
            <person name="Klingl A."/>
            <person name="Woyke T."/>
            <person name="Ryan C.M."/>
            <person name="Banfield J.F."/>
        </authorList>
    </citation>
    <scope>NUCLEOTIDE SEQUENCE [LARGE SCALE GENOMIC DNA]</scope>
    <source>
        <strain evidence="2">CG23_combo_of_CG06-09_8_20_14_all_41_10</strain>
    </source>
</reference>